<dbReference type="EMBL" id="BNJJ01000023">
    <property type="protein sequence ID" value="GHO88268.1"/>
    <property type="molecule type" value="Genomic_DNA"/>
</dbReference>
<evidence type="ECO:0000313" key="2">
    <source>
        <dbReference type="Proteomes" id="UP000635565"/>
    </source>
</evidence>
<dbReference type="Proteomes" id="UP000635565">
    <property type="component" value="Unassembled WGS sequence"/>
</dbReference>
<reference evidence="1 2" key="1">
    <citation type="journal article" date="2021" name="Int. J. Syst. Evol. Microbiol.">
        <title>Reticulibacter mediterranei gen. nov., sp. nov., within the new family Reticulibacteraceae fam. nov., and Ktedonospora formicarum gen. nov., sp. nov., Ktedonobacter robiniae sp. nov., Dictyobacter formicarum sp. nov. and Dictyobacter arantiisoli sp. nov., belonging to the class Ktedonobacteria.</title>
        <authorList>
            <person name="Yabe S."/>
            <person name="Zheng Y."/>
            <person name="Wang C.M."/>
            <person name="Sakai Y."/>
            <person name="Abe K."/>
            <person name="Yokota A."/>
            <person name="Donadio S."/>
            <person name="Cavaletti L."/>
            <person name="Monciardini P."/>
        </authorList>
    </citation>
    <scope>NUCLEOTIDE SEQUENCE [LARGE SCALE GENOMIC DNA]</scope>
    <source>
        <strain evidence="1 2">SOSP1-9</strain>
    </source>
</reference>
<evidence type="ECO:0000313" key="1">
    <source>
        <dbReference type="EMBL" id="GHO88268.1"/>
    </source>
</evidence>
<protein>
    <submittedName>
        <fullName evidence="1">Uncharacterized protein</fullName>
    </submittedName>
</protein>
<proteinExistence type="predicted"/>
<sequence>MYKTLFEGQNKILTINIGLTQYFKYPPPPFYFSKFVAPGGQAHVHPLDLFYVLMRHMLKERMSHQHINVSVMLNSGQVIKFIGSTNTGGQIAGKSFDIYNATQTTKQDYGNWTTTPYQAENLHINSTKSALMSNKSTGT</sequence>
<keyword evidence="2" id="KW-1185">Reference proteome</keyword>
<comment type="caution">
    <text evidence="1">The sequence shown here is derived from an EMBL/GenBank/DDBJ whole genome shotgun (WGS) entry which is preliminary data.</text>
</comment>
<name>A0ABQ3VRQ8_9CHLR</name>
<organism evidence="1 2">
    <name type="scientific">Dictyobacter formicarum</name>
    <dbReference type="NCBI Taxonomy" id="2778368"/>
    <lineage>
        <taxon>Bacteria</taxon>
        <taxon>Bacillati</taxon>
        <taxon>Chloroflexota</taxon>
        <taxon>Ktedonobacteria</taxon>
        <taxon>Ktedonobacterales</taxon>
        <taxon>Dictyobacteraceae</taxon>
        <taxon>Dictyobacter</taxon>
    </lineage>
</organism>
<gene>
    <name evidence="1" type="ORF">KSZ_62740</name>
</gene>
<accession>A0ABQ3VRQ8</accession>